<proteinExistence type="predicted"/>
<keyword evidence="3" id="KW-1185">Reference proteome</keyword>
<protein>
    <submittedName>
        <fullName evidence="2">Uncharacterized protein</fullName>
    </submittedName>
</protein>
<evidence type="ECO:0000313" key="2">
    <source>
        <dbReference type="EMBL" id="MFC0512802.1"/>
    </source>
</evidence>
<accession>A0ABV6L059</accession>
<comment type="caution">
    <text evidence="2">The sequence shown here is derived from an EMBL/GenBank/DDBJ whole genome shotgun (WGS) entry which is preliminary data.</text>
</comment>
<feature type="chain" id="PRO_5046437482" evidence="1">
    <location>
        <begin position="24"/>
        <end position="138"/>
    </location>
</feature>
<evidence type="ECO:0000256" key="1">
    <source>
        <dbReference type="SAM" id="SignalP"/>
    </source>
</evidence>
<dbReference type="EMBL" id="JBHLTS010000004">
    <property type="protein sequence ID" value="MFC0512802.1"/>
    <property type="molecule type" value="Genomic_DNA"/>
</dbReference>
<keyword evidence="1" id="KW-0732">Signal</keyword>
<name>A0ABV6L059_9SPHI</name>
<organism evidence="2 3">
    <name type="scientific">Mucilaginibacter angelicae</name>
    <dbReference type="NCBI Taxonomy" id="869718"/>
    <lineage>
        <taxon>Bacteria</taxon>
        <taxon>Pseudomonadati</taxon>
        <taxon>Bacteroidota</taxon>
        <taxon>Sphingobacteriia</taxon>
        <taxon>Sphingobacteriales</taxon>
        <taxon>Sphingobacteriaceae</taxon>
        <taxon>Mucilaginibacter</taxon>
    </lineage>
</organism>
<evidence type="ECO:0000313" key="3">
    <source>
        <dbReference type="Proteomes" id="UP001589828"/>
    </source>
</evidence>
<dbReference type="RefSeq" id="WP_377020678.1">
    <property type="nucleotide sequence ID" value="NZ_JBHLTS010000004.1"/>
</dbReference>
<gene>
    <name evidence="2" type="ORF">ACFFGT_01285</name>
</gene>
<feature type="signal peptide" evidence="1">
    <location>
        <begin position="1"/>
        <end position="23"/>
    </location>
</feature>
<dbReference type="Proteomes" id="UP001589828">
    <property type="component" value="Unassembled WGS sequence"/>
</dbReference>
<reference evidence="2 3" key="1">
    <citation type="submission" date="2024-09" db="EMBL/GenBank/DDBJ databases">
        <authorList>
            <person name="Sun Q."/>
            <person name="Mori K."/>
        </authorList>
    </citation>
    <scope>NUCLEOTIDE SEQUENCE [LARGE SCALE GENOMIC DNA]</scope>
    <source>
        <strain evidence="2 3">NCAIM B.02415</strain>
    </source>
</reference>
<sequence>MKRNIFIMALVLLGGLFSGAVKAQQTAALVADQNPRYMESQAKYARVADTLNSLHGTTIQNTYKAYDWYEARLERRRQNREWRHEERMNGYYDYSPSWGLYGGYSYSPYLNYGWGNRWGGNYGGRWGGRTSIGIGFGW</sequence>